<gene>
    <name evidence="1" type="ORF">SAMN02745221_00444</name>
</gene>
<evidence type="ECO:0000313" key="1">
    <source>
        <dbReference type="EMBL" id="SHG54093.1"/>
    </source>
</evidence>
<dbReference type="InterPro" id="IPR035924">
    <property type="entry name" value="FlaG-like_sf"/>
</dbReference>
<keyword evidence="2" id="KW-1185">Reference proteome</keyword>
<dbReference type="Proteomes" id="UP000242329">
    <property type="component" value="Unassembled WGS sequence"/>
</dbReference>
<dbReference type="SUPFAM" id="SSF160214">
    <property type="entry name" value="FlaG-like"/>
    <property type="match status" value="1"/>
</dbReference>
<proteinExistence type="predicted"/>
<dbReference type="InterPro" id="IPR005186">
    <property type="entry name" value="FlaG"/>
</dbReference>
<accession>A0A1M5KPI4</accession>
<sequence>MRIEGQAAAVDYIKHDFRVRSEGAEEASSRMAAQGVNVNILSREKEKELNPEVLKQAVATANEAFRLSNYHLEFRLHENSGRYQIKVVDTDSNTVIREIPPEYMLEISARIREVLDKFLGVFVDALV</sequence>
<dbReference type="STRING" id="1123382.SAMN02745221_00444"/>
<name>A0A1M5KPI4_9FIRM</name>
<dbReference type="OrthoDB" id="9799867at2"/>
<protein>
    <submittedName>
        <fullName evidence="1">FlaG protein</fullName>
    </submittedName>
</protein>
<dbReference type="PANTHER" id="PTHR37166">
    <property type="entry name" value="PROTEIN FLAG"/>
    <property type="match status" value="1"/>
</dbReference>
<dbReference type="RefSeq" id="WP_073089468.1">
    <property type="nucleotide sequence ID" value="NZ_FQWY01000005.1"/>
</dbReference>
<evidence type="ECO:0000313" key="2">
    <source>
        <dbReference type="Proteomes" id="UP000242329"/>
    </source>
</evidence>
<dbReference type="PANTHER" id="PTHR37166:SF1">
    <property type="entry name" value="PROTEIN FLAG"/>
    <property type="match status" value="1"/>
</dbReference>
<dbReference type="Pfam" id="PF03646">
    <property type="entry name" value="FlaG"/>
    <property type="match status" value="1"/>
</dbReference>
<dbReference type="AlphaFoldDB" id="A0A1M5KPI4"/>
<organism evidence="1 2">
    <name type="scientific">Thermosyntropha lipolytica DSM 11003</name>
    <dbReference type="NCBI Taxonomy" id="1123382"/>
    <lineage>
        <taxon>Bacteria</taxon>
        <taxon>Bacillati</taxon>
        <taxon>Bacillota</taxon>
        <taxon>Clostridia</taxon>
        <taxon>Eubacteriales</taxon>
        <taxon>Syntrophomonadaceae</taxon>
        <taxon>Thermosyntropha</taxon>
    </lineage>
</organism>
<dbReference type="Gene3D" id="3.30.160.170">
    <property type="entry name" value="FlaG-like"/>
    <property type="match status" value="1"/>
</dbReference>
<reference evidence="2" key="1">
    <citation type="submission" date="2016-11" db="EMBL/GenBank/DDBJ databases">
        <authorList>
            <person name="Varghese N."/>
            <person name="Submissions S."/>
        </authorList>
    </citation>
    <scope>NUCLEOTIDE SEQUENCE [LARGE SCALE GENOMIC DNA]</scope>
    <source>
        <strain evidence="2">DSM 11003</strain>
    </source>
</reference>
<dbReference type="EMBL" id="FQWY01000005">
    <property type="protein sequence ID" value="SHG54093.1"/>
    <property type="molecule type" value="Genomic_DNA"/>
</dbReference>